<dbReference type="InterPro" id="IPR006379">
    <property type="entry name" value="HAD-SF_hydro_IIB"/>
</dbReference>
<dbReference type="PANTHER" id="PTHR10000">
    <property type="entry name" value="PHOSPHOSERINE PHOSPHATASE"/>
    <property type="match status" value="1"/>
</dbReference>
<dbReference type="InterPro" id="IPR000150">
    <property type="entry name" value="Cof"/>
</dbReference>
<evidence type="ECO:0000313" key="3">
    <source>
        <dbReference type="Proteomes" id="UP000589521"/>
    </source>
</evidence>
<dbReference type="PROSITE" id="PS01229">
    <property type="entry name" value="COF_2"/>
    <property type="match status" value="1"/>
</dbReference>
<dbReference type="EMBL" id="JACBXX010000203">
    <property type="protein sequence ID" value="NYS97320.1"/>
    <property type="molecule type" value="Genomic_DNA"/>
</dbReference>
<dbReference type="Proteomes" id="UP000589521">
    <property type="component" value="Unassembled WGS sequence"/>
</dbReference>
<dbReference type="SFLD" id="SFLDS00003">
    <property type="entry name" value="Haloacid_Dehalogenase"/>
    <property type="match status" value="1"/>
</dbReference>
<gene>
    <name evidence="2" type="ORF">HZY94_09075</name>
</gene>
<dbReference type="GO" id="GO:0016791">
    <property type="term" value="F:phosphatase activity"/>
    <property type="evidence" value="ECO:0007669"/>
    <property type="project" value="UniProtKB-ARBA"/>
</dbReference>
<feature type="region of interest" description="Disordered" evidence="1">
    <location>
        <begin position="450"/>
        <end position="479"/>
    </location>
</feature>
<dbReference type="PROSITE" id="PS01228">
    <property type="entry name" value="COF_1"/>
    <property type="match status" value="1"/>
</dbReference>
<reference evidence="2 3" key="1">
    <citation type="submission" date="2020-07" db="EMBL/GenBank/DDBJ databases">
        <title>MOT database genomes.</title>
        <authorList>
            <person name="Joseph S."/>
            <person name="Aduse-Opoku J."/>
            <person name="Hashim A."/>
            <person name="Wade W."/>
            <person name="Curtis M."/>
        </authorList>
    </citation>
    <scope>NUCLEOTIDE SEQUENCE [LARGE SCALE GENOMIC DNA]</scope>
    <source>
        <strain evidence="2 3">STR</strain>
    </source>
</reference>
<dbReference type="Pfam" id="PF01503">
    <property type="entry name" value="PRA-PH"/>
    <property type="match status" value="1"/>
</dbReference>
<organism evidence="2 3">
    <name type="scientific">Streptococcus danieliae</name>
    <dbReference type="NCBI Taxonomy" id="747656"/>
    <lineage>
        <taxon>Bacteria</taxon>
        <taxon>Bacillati</taxon>
        <taxon>Bacillota</taxon>
        <taxon>Bacilli</taxon>
        <taxon>Lactobacillales</taxon>
        <taxon>Streptococcaceae</taxon>
        <taxon>Streptococcus</taxon>
    </lineage>
</organism>
<protein>
    <submittedName>
        <fullName evidence="2">Cof-type HAD-IIB family hydrolase</fullName>
    </submittedName>
</protein>
<dbReference type="AlphaFoldDB" id="A0A7Z0M8A4"/>
<dbReference type="SFLD" id="SFLDG01140">
    <property type="entry name" value="C2.B:_Phosphomannomutase_and_P"/>
    <property type="match status" value="1"/>
</dbReference>
<keyword evidence="2" id="KW-0378">Hydrolase</keyword>
<dbReference type="Pfam" id="PF08282">
    <property type="entry name" value="Hydrolase_3"/>
    <property type="match status" value="1"/>
</dbReference>
<proteinExistence type="predicted"/>
<dbReference type="NCBIfam" id="TIGR01484">
    <property type="entry name" value="HAD-SF-IIB"/>
    <property type="match status" value="1"/>
</dbReference>
<dbReference type="NCBIfam" id="TIGR00099">
    <property type="entry name" value="Cof-subfamily"/>
    <property type="match status" value="1"/>
</dbReference>
<accession>A0A7Z0M8A4</accession>
<dbReference type="Gene3D" id="3.40.50.1000">
    <property type="entry name" value="HAD superfamily/HAD-like"/>
    <property type="match status" value="1"/>
</dbReference>
<dbReference type="InterPro" id="IPR023292">
    <property type="entry name" value="NTP_PyroPHydrolase-like_dom_sf"/>
</dbReference>
<dbReference type="Gene3D" id="3.30.1240.10">
    <property type="match status" value="1"/>
</dbReference>
<dbReference type="PANTHER" id="PTHR10000:SF25">
    <property type="entry name" value="PHOSPHATASE YKRA-RELATED"/>
    <property type="match status" value="1"/>
</dbReference>
<evidence type="ECO:0000313" key="2">
    <source>
        <dbReference type="EMBL" id="NYS97320.1"/>
    </source>
</evidence>
<dbReference type="InterPro" id="IPR023214">
    <property type="entry name" value="HAD_sf"/>
</dbReference>
<dbReference type="InterPro" id="IPR021130">
    <property type="entry name" value="PRib-ATP_PPHydrolase-like"/>
</dbReference>
<dbReference type="RefSeq" id="WP_179925880.1">
    <property type="nucleotide sequence ID" value="NZ_JACBXX010000203.1"/>
</dbReference>
<comment type="caution">
    <text evidence="2">The sequence shown here is derived from an EMBL/GenBank/DDBJ whole genome shotgun (WGS) entry which is preliminary data.</text>
</comment>
<sequence length="479" mass="53160">MDIKAVFFDIDGTLVNDSRQVLKSTKQAIASLKKQGILVGLATGRGPFFVQEFMEELKLDFAVTYNGQYIFSPSGLLYAQTLSKQEVAEVLAYAKEHGKEIALGRADGMLGSRIMSFGMSSLTQGLHRLIPSKLSSLVTQSFNKVVSRFVPQDYQELEALAREPIYQILMLATSTEGKEVAQQFPHLKFTRSSPYASDIISQGMSKLEGIRLLGQEFGFDLDQVMAFGDSDNDFEMLSGVGLSIAMGNGSSRIKKVAQHTTSSNTEDGIHEALSYFGFLGQEPIFVSQDTSFNKVKQFHGLMDQRTQEDPRPWACQDAGYRAAFTIEELVEFVHAASASPAEFEATINQLHQAIDQAQEKVSAKAGEPQVDLVKQTDALADLLYFTYGHFVLMGVDPAPIFDLVHQANMGKMFPDGKAHFDSQTHKILKPDDWEEKYAPEPGIKKELERQKRAYHKHHSQKEAEQKAGSIISIVGNDPK</sequence>
<dbReference type="GO" id="GO:0005829">
    <property type="term" value="C:cytosol"/>
    <property type="evidence" value="ECO:0007669"/>
    <property type="project" value="TreeGrafter"/>
</dbReference>
<dbReference type="SUPFAM" id="SSF56784">
    <property type="entry name" value="HAD-like"/>
    <property type="match status" value="1"/>
</dbReference>
<evidence type="ECO:0000256" key="1">
    <source>
        <dbReference type="SAM" id="MobiDB-lite"/>
    </source>
</evidence>
<dbReference type="GO" id="GO:0000287">
    <property type="term" value="F:magnesium ion binding"/>
    <property type="evidence" value="ECO:0007669"/>
    <property type="project" value="TreeGrafter"/>
</dbReference>
<dbReference type="InterPro" id="IPR036412">
    <property type="entry name" value="HAD-like_sf"/>
</dbReference>
<name>A0A7Z0M8A4_9STRE</name>
<dbReference type="Gene3D" id="1.10.3420.10">
    <property type="entry name" value="putative ntp pyrophosphohydrolase like domain"/>
    <property type="match status" value="1"/>
</dbReference>